<organism evidence="1 2">
    <name type="scientific">Rhabditophanes sp. KR3021</name>
    <dbReference type="NCBI Taxonomy" id="114890"/>
    <lineage>
        <taxon>Eukaryota</taxon>
        <taxon>Metazoa</taxon>
        <taxon>Ecdysozoa</taxon>
        <taxon>Nematoda</taxon>
        <taxon>Chromadorea</taxon>
        <taxon>Rhabditida</taxon>
        <taxon>Tylenchina</taxon>
        <taxon>Panagrolaimomorpha</taxon>
        <taxon>Strongyloidoidea</taxon>
        <taxon>Alloionematidae</taxon>
        <taxon>Rhabditophanes</taxon>
    </lineage>
</organism>
<accession>A0AC35TGV7</accession>
<proteinExistence type="predicted"/>
<evidence type="ECO:0000313" key="2">
    <source>
        <dbReference type="WBParaSite" id="RSKR_0000038300.1"/>
    </source>
</evidence>
<protein>
    <submittedName>
        <fullName evidence="2">ORFan</fullName>
    </submittedName>
</protein>
<name>A0AC35TGV7_9BILA</name>
<evidence type="ECO:0000313" key="1">
    <source>
        <dbReference type="Proteomes" id="UP000095286"/>
    </source>
</evidence>
<dbReference type="WBParaSite" id="RSKR_0000038300.1">
    <property type="protein sequence ID" value="RSKR_0000038300.1"/>
    <property type="gene ID" value="RSKR_0000038300"/>
</dbReference>
<dbReference type="Proteomes" id="UP000095286">
    <property type="component" value="Unplaced"/>
</dbReference>
<reference evidence="2" key="1">
    <citation type="submission" date="2016-11" db="UniProtKB">
        <authorList>
            <consortium name="WormBaseParasite"/>
        </authorList>
    </citation>
    <scope>IDENTIFICATION</scope>
    <source>
        <strain evidence="2">KR3021</strain>
    </source>
</reference>
<sequence length="333" mass="38504">MATPTHYCFLEEEIEETLAYDNDGMIDNKDVDQELEKYANKLASFDKNLPCIDCFEHTIDLLTECEGKKEYECPEGHTWGKVLKIVVERILRYRHIDVGYKERCFAMISELIRIEKLKWLDGDFFLGSLIVSLCQVELNILLIDCDDSKIREIEAICYIYGDMIGCLAEDCMDEEGSLKIFGCLLNAIKECCFVLEKISEETDSFDCIKECLYYSIVSFVMIEGEESLNVKKLSDLIIPIGQKMLRSNFERGSMLIKCLQNFSSLPVCTINYIMSYYSICEEIKYSEGVENISKLLELLKDNTDFYSQESLTKFRNVCGKSSGIRRILDLYYL</sequence>